<proteinExistence type="predicted"/>
<keyword evidence="2" id="KW-1185">Reference proteome</keyword>
<evidence type="ECO:0000313" key="1">
    <source>
        <dbReference type="EMBL" id="MDM4017278.1"/>
    </source>
</evidence>
<gene>
    <name evidence="1" type="ORF">QTN89_17660</name>
</gene>
<sequence>MTLFVETDSLTITLDPVDDRWGQIEGGEGKPSLPLAVALELLVFAAAQRPTSPGHPITIHDVRQHRRLSPNSEDAFAIELRRMGMSRLGTGTNEPAVDRHVRERWGLYCDRRDRDGQIVEHSSLHYSSVFESVDFDVSGDWIDPLTDIELDQRLADSIPRSRIFPVVADPGQEDAVSPSGAFGQLQSIGYGCCPGADAIPVAAAAFAAPDKSPLWCHHRRPSNDLTGPGVLAAALDLVARFGRRMIRDQCEPVGIGQLVMGRQVDVGEPLIVIAKWLATTPGRSKKEKDGGVCTATILGANGDLVAKLIGVDLISFTETDVIERSVPS</sequence>
<comment type="caution">
    <text evidence="1">The sequence shown here is derived from an EMBL/GenBank/DDBJ whole genome shotgun (WGS) entry which is preliminary data.</text>
</comment>
<evidence type="ECO:0000313" key="2">
    <source>
        <dbReference type="Proteomes" id="UP001239462"/>
    </source>
</evidence>
<accession>A0ABT7PL95</accession>
<protein>
    <submittedName>
        <fullName evidence="1">Uncharacterized protein</fullName>
    </submittedName>
</protein>
<reference evidence="1 2" key="1">
    <citation type="submission" date="2023-06" db="EMBL/GenBank/DDBJ databases">
        <title>Roseiconus lacunae JC819 isolated from Gulf of Mannar region, Tamil Nadu.</title>
        <authorList>
            <person name="Pk S."/>
            <person name="Ch S."/>
            <person name="Ch V.R."/>
        </authorList>
    </citation>
    <scope>NUCLEOTIDE SEQUENCE [LARGE SCALE GENOMIC DNA]</scope>
    <source>
        <strain evidence="1 2">JC819</strain>
    </source>
</reference>
<dbReference type="EMBL" id="JASZZN010000013">
    <property type="protein sequence ID" value="MDM4017278.1"/>
    <property type="molecule type" value="Genomic_DNA"/>
</dbReference>
<organism evidence="1 2">
    <name type="scientific">Roseiconus lacunae</name>
    <dbReference type="NCBI Taxonomy" id="2605694"/>
    <lineage>
        <taxon>Bacteria</taxon>
        <taxon>Pseudomonadati</taxon>
        <taxon>Planctomycetota</taxon>
        <taxon>Planctomycetia</taxon>
        <taxon>Pirellulales</taxon>
        <taxon>Pirellulaceae</taxon>
        <taxon>Roseiconus</taxon>
    </lineage>
</organism>
<name>A0ABT7PL95_9BACT</name>
<dbReference type="Proteomes" id="UP001239462">
    <property type="component" value="Unassembled WGS sequence"/>
</dbReference>
<dbReference type="RefSeq" id="WP_289164728.1">
    <property type="nucleotide sequence ID" value="NZ_JASZZN010000013.1"/>
</dbReference>